<name>A0A4Z2HNL4_9TELE</name>
<reference evidence="2 3" key="1">
    <citation type="submission" date="2019-03" db="EMBL/GenBank/DDBJ databases">
        <title>First draft genome of Liparis tanakae, snailfish: a comprehensive survey of snailfish specific genes.</title>
        <authorList>
            <person name="Kim W."/>
            <person name="Song I."/>
            <person name="Jeong J.-H."/>
            <person name="Kim D."/>
            <person name="Kim S."/>
            <person name="Ryu S."/>
            <person name="Song J.Y."/>
            <person name="Lee S.K."/>
        </authorList>
    </citation>
    <scope>NUCLEOTIDE SEQUENCE [LARGE SCALE GENOMIC DNA]</scope>
    <source>
        <tissue evidence="2">Muscle</tissue>
    </source>
</reference>
<evidence type="ECO:0000256" key="1">
    <source>
        <dbReference type="SAM" id="MobiDB-lite"/>
    </source>
</evidence>
<accession>A0A4Z2HNL4</accession>
<dbReference type="AlphaFoldDB" id="A0A4Z2HNL4"/>
<organism evidence="2 3">
    <name type="scientific">Liparis tanakae</name>
    <name type="common">Tanaka's snailfish</name>
    <dbReference type="NCBI Taxonomy" id="230148"/>
    <lineage>
        <taxon>Eukaryota</taxon>
        <taxon>Metazoa</taxon>
        <taxon>Chordata</taxon>
        <taxon>Craniata</taxon>
        <taxon>Vertebrata</taxon>
        <taxon>Euteleostomi</taxon>
        <taxon>Actinopterygii</taxon>
        <taxon>Neopterygii</taxon>
        <taxon>Teleostei</taxon>
        <taxon>Neoteleostei</taxon>
        <taxon>Acanthomorphata</taxon>
        <taxon>Eupercaria</taxon>
        <taxon>Perciformes</taxon>
        <taxon>Cottioidei</taxon>
        <taxon>Cottales</taxon>
        <taxon>Liparidae</taxon>
        <taxon>Liparis</taxon>
    </lineage>
</organism>
<sequence>MFSCQDADVGVEASRRCLPLRLSALATLGQNLARGTFSSSPPRLLSPPASRLASAALREPSPR</sequence>
<protein>
    <submittedName>
        <fullName evidence="2">Uncharacterized protein</fullName>
    </submittedName>
</protein>
<dbReference type="Proteomes" id="UP000314294">
    <property type="component" value="Unassembled WGS sequence"/>
</dbReference>
<gene>
    <name evidence="2" type="ORF">EYF80_022385</name>
</gene>
<feature type="region of interest" description="Disordered" evidence="1">
    <location>
        <begin position="36"/>
        <end position="63"/>
    </location>
</feature>
<dbReference type="EMBL" id="SRLO01000204">
    <property type="protein sequence ID" value="TNN67439.1"/>
    <property type="molecule type" value="Genomic_DNA"/>
</dbReference>
<comment type="caution">
    <text evidence="2">The sequence shown here is derived from an EMBL/GenBank/DDBJ whole genome shotgun (WGS) entry which is preliminary data.</text>
</comment>
<evidence type="ECO:0000313" key="3">
    <source>
        <dbReference type="Proteomes" id="UP000314294"/>
    </source>
</evidence>
<evidence type="ECO:0000313" key="2">
    <source>
        <dbReference type="EMBL" id="TNN67439.1"/>
    </source>
</evidence>
<proteinExistence type="predicted"/>
<keyword evidence="3" id="KW-1185">Reference proteome</keyword>
<feature type="compositionally biased region" description="Low complexity" evidence="1">
    <location>
        <begin position="38"/>
        <end position="63"/>
    </location>
</feature>